<gene>
    <name evidence="2" type="ORF">SAMN05444405_11634</name>
</gene>
<keyword evidence="1" id="KW-0732">Signal</keyword>
<evidence type="ECO:0000256" key="1">
    <source>
        <dbReference type="SAM" id="SignalP"/>
    </source>
</evidence>
<organism evidence="2 3">
    <name type="scientific">Bacteroides luti</name>
    <dbReference type="NCBI Taxonomy" id="1297750"/>
    <lineage>
        <taxon>Bacteria</taxon>
        <taxon>Pseudomonadati</taxon>
        <taxon>Bacteroidota</taxon>
        <taxon>Bacteroidia</taxon>
        <taxon>Bacteroidales</taxon>
        <taxon>Bacteroidaceae</taxon>
        <taxon>Bacteroides</taxon>
    </lineage>
</organism>
<keyword evidence="3" id="KW-1185">Reference proteome</keyword>
<reference evidence="2 3" key="1">
    <citation type="submission" date="2016-11" db="EMBL/GenBank/DDBJ databases">
        <authorList>
            <person name="Jaros S."/>
            <person name="Januszkiewicz K."/>
            <person name="Wedrychowicz H."/>
        </authorList>
    </citation>
    <scope>NUCLEOTIDE SEQUENCE [LARGE SCALE GENOMIC DNA]</scope>
    <source>
        <strain evidence="2 3">DSM 26991</strain>
    </source>
</reference>
<name>A0A1M5FB48_9BACE</name>
<dbReference type="RefSeq" id="WP_073403278.1">
    <property type="nucleotide sequence ID" value="NZ_FQTV01000016.1"/>
</dbReference>
<evidence type="ECO:0000313" key="2">
    <source>
        <dbReference type="EMBL" id="SHF88785.1"/>
    </source>
</evidence>
<accession>A0A1M5FB48</accession>
<proteinExistence type="predicted"/>
<dbReference type="EMBL" id="FQTV01000016">
    <property type="protein sequence ID" value="SHF88785.1"/>
    <property type="molecule type" value="Genomic_DNA"/>
</dbReference>
<evidence type="ECO:0000313" key="3">
    <source>
        <dbReference type="Proteomes" id="UP000184509"/>
    </source>
</evidence>
<dbReference type="STRING" id="1297750.SAMN05444405_11634"/>
<feature type="signal peptide" evidence="1">
    <location>
        <begin position="1"/>
        <end position="19"/>
    </location>
</feature>
<dbReference type="AlphaFoldDB" id="A0A1M5FB48"/>
<evidence type="ECO:0008006" key="4">
    <source>
        <dbReference type="Google" id="ProtNLM"/>
    </source>
</evidence>
<protein>
    <recommendedName>
        <fullName evidence="4">Outer membrane protein beta-barrel domain-containing protein</fullName>
    </recommendedName>
</protein>
<feature type="chain" id="PRO_5012499858" description="Outer membrane protein beta-barrel domain-containing protein" evidence="1">
    <location>
        <begin position="20"/>
        <end position="162"/>
    </location>
</feature>
<sequence length="162" mass="18042">MKKLLICIAVLLCTVTAQAQFEQNKWLITPSITGLGMSYSGQEKFSLGFEAEGGVFLMDNFALLINAGADIKDRGDDRTSLGAGVRYYFDQTGIYIGSKFKYDNYDFYTGGHKNDATLGAEVGYAFFLSRTVTVEPAMYYNQSLTDQDYSKFGVKIGFGFYF</sequence>
<dbReference type="OrthoDB" id="945117at2"/>
<dbReference type="Proteomes" id="UP000184509">
    <property type="component" value="Unassembled WGS sequence"/>
</dbReference>